<dbReference type="EMBL" id="VXBZ01001202">
    <property type="protein sequence ID" value="NXP44529.1"/>
    <property type="molecule type" value="Genomic_DNA"/>
</dbReference>
<keyword evidence="2" id="KW-1185">Reference proteome</keyword>
<dbReference type="AlphaFoldDB" id="A0A7L2AFD5"/>
<feature type="non-terminal residue" evidence="1">
    <location>
        <position position="1"/>
    </location>
</feature>
<feature type="non-terminal residue" evidence="1">
    <location>
        <position position="100"/>
    </location>
</feature>
<dbReference type="OrthoDB" id="567787at2759"/>
<reference evidence="1 2" key="1">
    <citation type="submission" date="2019-09" db="EMBL/GenBank/DDBJ databases">
        <title>Bird 10,000 Genomes (B10K) Project - Family phase.</title>
        <authorList>
            <person name="Zhang G."/>
        </authorList>
    </citation>
    <scope>NUCLEOTIDE SEQUENCE [LARGE SCALE GENOMIC DNA]</scope>
    <source>
        <strain evidence="1">B10K-DU-001-55</strain>
        <tissue evidence="1">Muscle</tissue>
    </source>
</reference>
<dbReference type="InterPro" id="IPR026720">
    <property type="entry name" value="CFAP91"/>
</dbReference>
<comment type="caution">
    <text evidence="1">The sequence shown here is derived from an EMBL/GenBank/DDBJ whole genome shotgun (WGS) entry which is preliminary data.</text>
</comment>
<evidence type="ECO:0000313" key="2">
    <source>
        <dbReference type="Proteomes" id="UP000590868"/>
    </source>
</evidence>
<accession>A0A7L2AFD5</accession>
<dbReference type="PANTHER" id="PTHR22455">
    <property type="entry name" value="CILIA- AND FLAGELLA-ASSOCIATED PROTEIN 91"/>
    <property type="match status" value="1"/>
</dbReference>
<name>A0A7L2AFD5_9GRUI</name>
<sequence length="100" mass="11140">QVVKVHQSTIDSYLEDMILSSVESTAEEQAREEIQRLAAEINAIAHEMESRYVVTGCLQQLRTCLAIWSCGHVCHGRHGKGRGCFSRSHFSCCMGTTLLV</sequence>
<organism evidence="1 2">
    <name type="scientific">Heliornis fulica</name>
    <name type="common">sungrebe</name>
    <dbReference type="NCBI Taxonomy" id="54369"/>
    <lineage>
        <taxon>Eukaryota</taxon>
        <taxon>Metazoa</taxon>
        <taxon>Chordata</taxon>
        <taxon>Craniata</taxon>
        <taxon>Vertebrata</taxon>
        <taxon>Euteleostomi</taxon>
        <taxon>Archelosauria</taxon>
        <taxon>Archosauria</taxon>
        <taxon>Dinosauria</taxon>
        <taxon>Saurischia</taxon>
        <taxon>Theropoda</taxon>
        <taxon>Coelurosauria</taxon>
        <taxon>Aves</taxon>
        <taxon>Neognathae</taxon>
        <taxon>Neoaves</taxon>
        <taxon>Gruiformes</taxon>
        <taxon>Heliornithidae</taxon>
        <taxon>Heliornis</taxon>
    </lineage>
</organism>
<dbReference type="PANTHER" id="PTHR22455:SF10">
    <property type="entry name" value="CILIA- AND FLAGELLA-ASSOCIATED PROTEIN 91"/>
    <property type="match status" value="1"/>
</dbReference>
<dbReference type="Proteomes" id="UP000590868">
    <property type="component" value="Unassembled WGS sequence"/>
</dbReference>
<proteinExistence type="predicted"/>
<evidence type="ECO:0000313" key="1">
    <source>
        <dbReference type="EMBL" id="NXP44529.1"/>
    </source>
</evidence>
<protein>
    <submittedName>
        <fullName evidence="1">CFA91 protein</fullName>
    </submittedName>
</protein>
<gene>
    <name evidence="1" type="primary">Maats1_0</name>
    <name evidence="1" type="ORF">HELFUL_R15082</name>
</gene>